<organism evidence="1 2">
    <name type="scientific">Mycena pura</name>
    <dbReference type="NCBI Taxonomy" id="153505"/>
    <lineage>
        <taxon>Eukaryota</taxon>
        <taxon>Fungi</taxon>
        <taxon>Dikarya</taxon>
        <taxon>Basidiomycota</taxon>
        <taxon>Agaricomycotina</taxon>
        <taxon>Agaricomycetes</taxon>
        <taxon>Agaricomycetidae</taxon>
        <taxon>Agaricales</taxon>
        <taxon>Marasmiineae</taxon>
        <taxon>Mycenaceae</taxon>
        <taxon>Mycena</taxon>
    </lineage>
</organism>
<accession>A0AAD6YVL1</accession>
<name>A0AAD6YVL1_9AGAR</name>
<dbReference type="AlphaFoldDB" id="A0AAD6YVL1"/>
<protein>
    <submittedName>
        <fullName evidence="1">Uncharacterized protein</fullName>
    </submittedName>
</protein>
<keyword evidence="2" id="KW-1185">Reference proteome</keyword>
<dbReference type="EMBL" id="JARJCW010000001">
    <property type="protein sequence ID" value="KAJ7230430.1"/>
    <property type="molecule type" value="Genomic_DNA"/>
</dbReference>
<comment type="caution">
    <text evidence="1">The sequence shown here is derived from an EMBL/GenBank/DDBJ whole genome shotgun (WGS) entry which is preliminary data.</text>
</comment>
<reference evidence="1" key="1">
    <citation type="submission" date="2023-03" db="EMBL/GenBank/DDBJ databases">
        <title>Massive genome expansion in bonnet fungi (Mycena s.s.) driven by repeated elements and novel gene families across ecological guilds.</title>
        <authorList>
            <consortium name="Lawrence Berkeley National Laboratory"/>
            <person name="Harder C.B."/>
            <person name="Miyauchi S."/>
            <person name="Viragh M."/>
            <person name="Kuo A."/>
            <person name="Thoen E."/>
            <person name="Andreopoulos B."/>
            <person name="Lu D."/>
            <person name="Skrede I."/>
            <person name="Drula E."/>
            <person name="Henrissat B."/>
            <person name="Morin E."/>
            <person name="Kohler A."/>
            <person name="Barry K."/>
            <person name="LaButti K."/>
            <person name="Morin E."/>
            <person name="Salamov A."/>
            <person name="Lipzen A."/>
            <person name="Mereny Z."/>
            <person name="Hegedus B."/>
            <person name="Baldrian P."/>
            <person name="Stursova M."/>
            <person name="Weitz H."/>
            <person name="Taylor A."/>
            <person name="Grigoriev I.V."/>
            <person name="Nagy L.G."/>
            <person name="Martin F."/>
            <person name="Kauserud H."/>
        </authorList>
    </citation>
    <scope>NUCLEOTIDE SEQUENCE</scope>
    <source>
        <strain evidence="1">9144</strain>
    </source>
</reference>
<sequence>MERFQFAYGWLTQWNKTLAYLVGETQNQYGAKDLFAVDDLTAHFKELVDFIDNFSFLRFTMQAPLTLFHKIANQIMVSRCRALLSLQPVSQANAERLDSQIAVKIHEQTGMPYVFSSRILTLPVADHGLGVFSISRINTGIIADGLRRDLNHQDLLRGFSQYAGKIPSTRIIAQQVLAETKLSCRRTDQNFLQSGEVSLSHALKLCDHFLPPNFSRTNGNTLRTMKNKGVQLLRHMGLWEVSDTGKIKFRTNVAPFTRPYDRRWSIPQQANWNRIAYSLSAMEITWFFEGSLDLLLPHDERRQLAETRIKTLIQTSSFPPSGTNDTSRQQVWGTDGSMIPASATLTDARSVTAAATGPETLVLRVEGCIVFILHRELMGLIVTLILAEQKPRLYSDHQNSTQLIDDANSNVLQAAKLRHMNGRSYYCWILNLVKERRAMSHLDRIPMAPIPSFYMDEFTYYRDEANSGWIETNICTAVDFYMTRNTVNKLGTGGNLRMST</sequence>
<proteinExistence type="predicted"/>
<evidence type="ECO:0000313" key="2">
    <source>
        <dbReference type="Proteomes" id="UP001219525"/>
    </source>
</evidence>
<gene>
    <name evidence="1" type="ORF">GGX14DRAFT_583181</name>
</gene>
<dbReference type="Proteomes" id="UP001219525">
    <property type="component" value="Unassembled WGS sequence"/>
</dbReference>
<evidence type="ECO:0000313" key="1">
    <source>
        <dbReference type="EMBL" id="KAJ7230430.1"/>
    </source>
</evidence>